<sequence length="172" mass="19446">MADWDSLIAETEASSTAIKPVVHETGLTVNRDFAFGDDAQEFLDDKLKDAMNKAIADPTKMPAIDKKKKKDESAGKDWFNIPKSKLTEEDKRDWQILHMRSVIEKGAGNVVQLPEEPPEFLQFGTIQTHAMDGKKARLTRKERGATILESLAKDDTYINYLNEEKAKKLKPK</sequence>
<dbReference type="PANTHER" id="PTHR21686">
    <property type="entry name" value="DEOXYNUCLEOTIDYLTRANSFERASE TERMINAL-INTERACTING PROTEIN 2"/>
    <property type="match status" value="1"/>
</dbReference>
<dbReference type="VEuPathDB" id="TrichDB:TVAG_485640"/>
<dbReference type="InParanoid" id="A2FZS6"/>
<evidence type="ECO:0000313" key="5">
    <source>
        <dbReference type="Proteomes" id="UP000001542"/>
    </source>
</evidence>
<dbReference type="GO" id="GO:0006396">
    <property type="term" value="P:RNA processing"/>
    <property type="evidence" value="ECO:0000318"/>
    <property type="project" value="GO_Central"/>
</dbReference>
<dbReference type="SMR" id="A2FZS6"/>
<dbReference type="InterPro" id="IPR039883">
    <property type="entry name" value="Fcf2/DNTTIP2"/>
</dbReference>
<gene>
    <name evidence="4" type="ORF">TVAG_485640</name>
</gene>
<organism evidence="4 5">
    <name type="scientific">Trichomonas vaginalis (strain ATCC PRA-98 / G3)</name>
    <dbReference type="NCBI Taxonomy" id="412133"/>
    <lineage>
        <taxon>Eukaryota</taxon>
        <taxon>Metamonada</taxon>
        <taxon>Parabasalia</taxon>
        <taxon>Trichomonadida</taxon>
        <taxon>Trichomonadidae</taxon>
        <taxon>Trichomonas</taxon>
    </lineage>
</organism>
<accession>A2FZS6</accession>
<reference evidence="4" key="1">
    <citation type="submission" date="2006-10" db="EMBL/GenBank/DDBJ databases">
        <authorList>
            <person name="Amadeo P."/>
            <person name="Zhao Q."/>
            <person name="Wortman J."/>
            <person name="Fraser-Liggett C."/>
            <person name="Carlton J."/>
        </authorList>
    </citation>
    <scope>NUCLEOTIDE SEQUENCE</scope>
    <source>
        <strain evidence="4">G3</strain>
    </source>
</reference>
<reference evidence="4" key="2">
    <citation type="journal article" date="2007" name="Science">
        <title>Draft genome sequence of the sexually transmitted pathogen Trichomonas vaginalis.</title>
        <authorList>
            <person name="Carlton J.M."/>
            <person name="Hirt R.P."/>
            <person name="Silva J.C."/>
            <person name="Delcher A.L."/>
            <person name="Schatz M."/>
            <person name="Zhao Q."/>
            <person name="Wortman J.R."/>
            <person name="Bidwell S.L."/>
            <person name="Alsmark U.C.M."/>
            <person name="Besteiro S."/>
            <person name="Sicheritz-Ponten T."/>
            <person name="Noel C.J."/>
            <person name="Dacks J.B."/>
            <person name="Foster P.G."/>
            <person name="Simillion C."/>
            <person name="Van de Peer Y."/>
            <person name="Miranda-Saavedra D."/>
            <person name="Barton G.J."/>
            <person name="Westrop G.D."/>
            <person name="Mueller S."/>
            <person name="Dessi D."/>
            <person name="Fiori P.L."/>
            <person name="Ren Q."/>
            <person name="Paulsen I."/>
            <person name="Zhang H."/>
            <person name="Bastida-Corcuera F.D."/>
            <person name="Simoes-Barbosa A."/>
            <person name="Brown M.T."/>
            <person name="Hayes R.D."/>
            <person name="Mukherjee M."/>
            <person name="Okumura C.Y."/>
            <person name="Schneider R."/>
            <person name="Smith A.J."/>
            <person name="Vanacova S."/>
            <person name="Villalvazo M."/>
            <person name="Haas B.J."/>
            <person name="Pertea M."/>
            <person name="Feldblyum T.V."/>
            <person name="Utterback T.R."/>
            <person name="Shu C.L."/>
            <person name="Osoegawa K."/>
            <person name="de Jong P.J."/>
            <person name="Hrdy I."/>
            <person name="Horvathova L."/>
            <person name="Zubacova Z."/>
            <person name="Dolezal P."/>
            <person name="Malik S.B."/>
            <person name="Logsdon J.M. Jr."/>
            <person name="Henze K."/>
            <person name="Gupta A."/>
            <person name="Wang C.C."/>
            <person name="Dunne R.L."/>
            <person name="Upcroft J.A."/>
            <person name="Upcroft P."/>
            <person name="White O."/>
            <person name="Salzberg S.L."/>
            <person name="Tang P."/>
            <person name="Chiu C.-H."/>
            <person name="Lee Y.-S."/>
            <person name="Embley T.M."/>
            <person name="Coombs G.H."/>
            <person name="Mottram J.C."/>
            <person name="Tachezy J."/>
            <person name="Fraser-Liggett C.M."/>
            <person name="Johnson P.J."/>
        </authorList>
    </citation>
    <scope>NUCLEOTIDE SEQUENCE [LARGE SCALE GENOMIC DNA]</scope>
    <source>
        <strain evidence="4">G3</strain>
    </source>
</reference>
<dbReference type="InterPro" id="IPR014810">
    <property type="entry name" value="Fcf2_C"/>
</dbReference>
<dbReference type="KEGG" id="tva:4747260"/>
<dbReference type="Pfam" id="PF08698">
    <property type="entry name" value="Fcf2"/>
    <property type="match status" value="1"/>
</dbReference>
<proteinExistence type="predicted"/>
<dbReference type="VEuPathDB" id="TrichDB:TVAGG3_0508000"/>
<dbReference type="PANTHER" id="PTHR21686:SF12">
    <property type="entry name" value="DEOXYNUCLEOTIDYLTRANSFERASE TERMINAL-INTERACTING PROTEIN 2"/>
    <property type="match status" value="1"/>
</dbReference>
<name>A2FZS6_TRIV3</name>
<evidence type="ECO:0000259" key="3">
    <source>
        <dbReference type="Pfam" id="PF08698"/>
    </source>
</evidence>
<comment type="subcellular location">
    <subcellularLocation>
        <location evidence="1">Nucleus</location>
        <location evidence="1">Nucleolus</location>
    </subcellularLocation>
</comment>
<keyword evidence="5" id="KW-1185">Reference proteome</keyword>
<dbReference type="Proteomes" id="UP000001542">
    <property type="component" value="Unassembled WGS sequence"/>
</dbReference>
<dbReference type="GO" id="GO:0005730">
    <property type="term" value="C:nucleolus"/>
    <property type="evidence" value="ECO:0000318"/>
    <property type="project" value="GO_Central"/>
</dbReference>
<dbReference type="eggNOG" id="KOG3100">
    <property type="taxonomic scope" value="Eukaryota"/>
</dbReference>
<dbReference type="OrthoDB" id="427886at2759"/>
<dbReference type="EMBL" id="DS114186">
    <property type="protein sequence ID" value="EAX89590.1"/>
    <property type="molecule type" value="Genomic_DNA"/>
</dbReference>
<keyword evidence="2" id="KW-0539">Nucleus</keyword>
<dbReference type="STRING" id="5722.A2FZS6"/>
<evidence type="ECO:0000256" key="1">
    <source>
        <dbReference type="ARBA" id="ARBA00004604"/>
    </source>
</evidence>
<dbReference type="AlphaFoldDB" id="A2FZS6"/>
<protein>
    <submittedName>
        <fullName evidence="4">Acidic 82 kDa protein, putative</fullName>
    </submittedName>
</protein>
<dbReference type="FunCoup" id="A2FZS6">
    <property type="interactions" value="75"/>
</dbReference>
<evidence type="ECO:0000256" key="2">
    <source>
        <dbReference type="ARBA" id="ARBA00023242"/>
    </source>
</evidence>
<dbReference type="RefSeq" id="XP_001302520.1">
    <property type="nucleotide sequence ID" value="XM_001302519.1"/>
</dbReference>
<evidence type="ECO:0000313" key="4">
    <source>
        <dbReference type="EMBL" id="EAX89590.1"/>
    </source>
</evidence>
<feature type="domain" description="Fcf2 pre-rRNA processing C-terminal" evidence="3">
    <location>
        <begin position="71"/>
        <end position="161"/>
    </location>
</feature>